<keyword evidence="7" id="KW-0732">Signal</keyword>
<keyword evidence="6" id="KW-1133">Transmembrane helix</keyword>
<keyword evidence="4 6" id="KW-0472">Membrane</keyword>
<evidence type="ECO:0000256" key="2">
    <source>
        <dbReference type="ARBA" id="ARBA00022723"/>
    </source>
</evidence>
<dbReference type="InterPro" id="IPR029052">
    <property type="entry name" value="Metallo-depent_PP-like"/>
</dbReference>
<dbReference type="PANTHER" id="PTHR13315">
    <property type="entry name" value="METALLO PHOSPHOESTERASE RELATED"/>
    <property type="match status" value="1"/>
</dbReference>
<evidence type="ECO:0000256" key="7">
    <source>
        <dbReference type="SAM" id="SignalP"/>
    </source>
</evidence>
<evidence type="ECO:0000256" key="4">
    <source>
        <dbReference type="ARBA" id="ARBA00023136"/>
    </source>
</evidence>
<keyword evidence="6" id="KW-0812">Transmembrane</keyword>
<feature type="chain" id="PRO_5047284481" description="Calcineurin-like phosphoesterase domain-containing protein" evidence="7">
    <location>
        <begin position="27"/>
        <end position="406"/>
    </location>
</feature>
<dbReference type="Proteomes" id="UP001174677">
    <property type="component" value="Chromosome 16"/>
</dbReference>
<gene>
    <name evidence="8" type="ORF">P3X46_028680</name>
</gene>
<evidence type="ECO:0000256" key="6">
    <source>
        <dbReference type="SAM" id="Phobius"/>
    </source>
</evidence>
<evidence type="ECO:0000256" key="3">
    <source>
        <dbReference type="ARBA" id="ARBA00022801"/>
    </source>
</evidence>
<comment type="cofactor">
    <cofactor evidence="1">
        <name>Mn(2+)</name>
        <dbReference type="ChEBI" id="CHEBI:29035"/>
    </cofactor>
</comment>
<proteinExistence type="predicted"/>
<dbReference type="PANTHER" id="PTHR13315:SF0">
    <property type="entry name" value="METALLOPHOSPHOESTERASE 1"/>
    <property type="match status" value="1"/>
</dbReference>
<evidence type="ECO:0000256" key="1">
    <source>
        <dbReference type="ARBA" id="ARBA00001936"/>
    </source>
</evidence>
<accession>A0ABQ9KPW4</accession>
<name>A0ABQ9KPW4_HEVBR</name>
<keyword evidence="9" id="KW-1185">Reference proteome</keyword>
<protein>
    <recommendedName>
        <fullName evidence="10">Calcineurin-like phosphoesterase domain-containing protein</fullName>
    </recommendedName>
</protein>
<keyword evidence="2" id="KW-0479">Metal-binding</keyword>
<dbReference type="EMBL" id="JARPOI010000016">
    <property type="protein sequence ID" value="KAJ9146410.1"/>
    <property type="molecule type" value="Genomic_DNA"/>
</dbReference>
<feature type="signal peptide" evidence="7">
    <location>
        <begin position="1"/>
        <end position="26"/>
    </location>
</feature>
<keyword evidence="5" id="KW-0464">Manganese</keyword>
<dbReference type="InterPro" id="IPR033308">
    <property type="entry name" value="PGAP5/Cdc1/Ted1"/>
</dbReference>
<evidence type="ECO:0000256" key="5">
    <source>
        <dbReference type="ARBA" id="ARBA00023211"/>
    </source>
</evidence>
<evidence type="ECO:0008006" key="10">
    <source>
        <dbReference type="Google" id="ProtNLM"/>
    </source>
</evidence>
<evidence type="ECO:0000313" key="9">
    <source>
        <dbReference type="Proteomes" id="UP001174677"/>
    </source>
</evidence>
<organism evidence="8 9">
    <name type="scientific">Hevea brasiliensis</name>
    <name type="common">Para rubber tree</name>
    <name type="synonym">Siphonia brasiliensis</name>
    <dbReference type="NCBI Taxonomy" id="3981"/>
    <lineage>
        <taxon>Eukaryota</taxon>
        <taxon>Viridiplantae</taxon>
        <taxon>Streptophyta</taxon>
        <taxon>Embryophyta</taxon>
        <taxon>Tracheophyta</taxon>
        <taxon>Spermatophyta</taxon>
        <taxon>Magnoliopsida</taxon>
        <taxon>eudicotyledons</taxon>
        <taxon>Gunneridae</taxon>
        <taxon>Pentapetalae</taxon>
        <taxon>rosids</taxon>
        <taxon>fabids</taxon>
        <taxon>Malpighiales</taxon>
        <taxon>Euphorbiaceae</taxon>
        <taxon>Crotonoideae</taxon>
        <taxon>Micrandreae</taxon>
        <taxon>Hevea</taxon>
    </lineage>
</organism>
<comment type="caution">
    <text evidence="8">The sequence shown here is derived from an EMBL/GenBank/DDBJ whole genome shotgun (WGS) entry which is preliminary data.</text>
</comment>
<keyword evidence="3" id="KW-0378">Hydrolase</keyword>
<evidence type="ECO:0000313" key="8">
    <source>
        <dbReference type="EMBL" id="KAJ9146410.1"/>
    </source>
</evidence>
<feature type="transmembrane region" description="Helical" evidence="6">
    <location>
        <begin position="379"/>
        <end position="397"/>
    </location>
</feature>
<dbReference type="SUPFAM" id="SSF56300">
    <property type="entry name" value="Metallo-dependent phosphatases"/>
    <property type="match status" value="1"/>
</dbReference>
<reference evidence="8" key="1">
    <citation type="journal article" date="2023" name="Plant Biotechnol. J.">
        <title>Chromosome-level wild Hevea brasiliensis genome provides new tools for genomic-assisted breeding and valuable loci to elevate rubber yield.</title>
        <authorList>
            <person name="Cheng H."/>
            <person name="Song X."/>
            <person name="Hu Y."/>
            <person name="Wu T."/>
            <person name="Yang Q."/>
            <person name="An Z."/>
            <person name="Feng S."/>
            <person name="Deng Z."/>
            <person name="Wu W."/>
            <person name="Zeng X."/>
            <person name="Tu M."/>
            <person name="Wang X."/>
            <person name="Huang H."/>
        </authorList>
    </citation>
    <scope>NUCLEOTIDE SEQUENCE</scope>
    <source>
        <strain evidence="8">MT/VB/25A 57/8</strain>
    </source>
</reference>
<sequence length="406" mass="46054">MDLSTWNWKLLLPLLLFGILFPYEDWVSTPSCTIVPTTAYPNQEYVVDKEDNTEEDLKVMMVANLLLYGSEAGIFNQYFRDYYLSKFFMKSFHTLKPDMLLVLGDVSAKGFELTKTKWVSVLHHFHRIIGPFLELPFHVVLGDRDVGECSKLDVRSVQWLARSFPGLDSAGCGAFEISNVSFVSLNAVALLCGNNKLRFNVEGAIESESIDLQMETENISKVMDDSEKFSELSDNFRWRENAKSSGSGPVLLLHFPLHQTANGSCREGSIFEKVPSFFQRGSNALRSREFTDSGPHNLLHTIPPNASEYIFQALKPRIIFSAHTDEFCDHTHSDGTREVTVPAMTWRVRDNPGFVIATFHSDRRPVSVSYCSLARESHVLMVHMSFLILLLTIWLVANTPLLRSLR</sequence>